<dbReference type="AlphaFoldDB" id="A0AAI8VX75"/>
<protein>
    <submittedName>
        <fullName evidence="2">Uu.00g053740.m01.CDS01</fullName>
    </submittedName>
</protein>
<dbReference type="EMBL" id="CAUWAG010000019">
    <property type="protein sequence ID" value="CAJ2512359.1"/>
    <property type="molecule type" value="Genomic_DNA"/>
</dbReference>
<organism evidence="2 3">
    <name type="scientific">Anthostomella pinea</name>
    <dbReference type="NCBI Taxonomy" id="933095"/>
    <lineage>
        <taxon>Eukaryota</taxon>
        <taxon>Fungi</taxon>
        <taxon>Dikarya</taxon>
        <taxon>Ascomycota</taxon>
        <taxon>Pezizomycotina</taxon>
        <taxon>Sordariomycetes</taxon>
        <taxon>Xylariomycetidae</taxon>
        <taxon>Xylariales</taxon>
        <taxon>Xylariaceae</taxon>
        <taxon>Anthostomella</taxon>
    </lineage>
</organism>
<keyword evidence="3" id="KW-1185">Reference proteome</keyword>
<reference evidence="2" key="1">
    <citation type="submission" date="2023-10" db="EMBL/GenBank/DDBJ databases">
        <authorList>
            <person name="Hackl T."/>
        </authorList>
    </citation>
    <scope>NUCLEOTIDE SEQUENCE</scope>
</reference>
<feature type="region of interest" description="Disordered" evidence="1">
    <location>
        <begin position="59"/>
        <end position="81"/>
    </location>
</feature>
<sequence>MAHQENAERRAAYIAEKETRLYYRRIFLGASEKTDGQKYLEILKAEQDILSRAEHSLENYSREEQEDRPQHPSVGEDDVLIHPPRTTRANERELPALASVRISIPPMGSAKPYETLKRNWSNWWNDGHPSYILYACETCRQTSAVPEGAGWDVLPHNMCTLTTSVWALTKALEETATEAPTEALEEEEA</sequence>
<dbReference type="Proteomes" id="UP001295740">
    <property type="component" value="Unassembled WGS sequence"/>
</dbReference>
<evidence type="ECO:0000256" key="1">
    <source>
        <dbReference type="SAM" id="MobiDB-lite"/>
    </source>
</evidence>
<evidence type="ECO:0000313" key="3">
    <source>
        <dbReference type="Proteomes" id="UP001295740"/>
    </source>
</evidence>
<comment type="caution">
    <text evidence="2">The sequence shown here is derived from an EMBL/GenBank/DDBJ whole genome shotgun (WGS) entry which is preliminary data.</text>
</comment>
<accession>A0AAI8VX75</accession>
<name>A0AAI8VX75_9PEZI</name>
<proteinExistence type="predicted"/>
<evidence type="ECO:0000313" key="2">
    <source>
        <dbReference type="EMBL" id="CAJ2512359.1"/>
    </source>
</evidence>
<feature type="compositionally biased region" description="Basic and acidic residues" evidence="1">
    <location>
        <begin position="59"/>
        <end position="70"/>
    </location>
</feature>
<gene>
    <name evidence="2" type="ORF">KHLLAP_LOCUS12827</name>
</gene>